<dbReference type="OrthoDB" id="9779738at2"/>
<evidence type="ECO:0000256" key="3">
    <source>
        <dbReference type="ARBA" id="ARBA00022490"/>
    </source>
</evidence>
<gene>
    <name evidence="9" type="ORF">D5400_15075</name>
</gene>
<dbReference type="GO" id="GO:0005829">
    <property type="term" value="C:cytosol"/>
    <property type="evidence" value="ECO:0007669"/>
    <property type="project" value="InterPro"/>
</dbReference>
<dbReference type="GO" id="GO:0016920">
    <property type="term" value="F:pyroglutamyl-peptidase activity"/>
    <property type="evidence" value="ECO:0007669"/>
    <property type="project" value="InterPro"/>
</dbReference>
<organism evidence="9 10">
    <name type="scientific">Georhizobium profundi</name>
    <dbReference type="NCBI Taxonomy" id="2341112"/>
    <lineage>
        <taxon>Bacteria</taxon>
        <taxon>Pseudomonadati</taxon>
        <taxon>Pseudomonadota</taxon>
        <taxon>Alphaproteobacteria</taxon>
        <taxon>Hyphomicrobiales</taxon>
        <taxon>Rhizobiaceae</taxon>
        <taxon>Georhizobium</taxon>
    </lineage>
</organism>
<accession>A0A3S9B638</accession>
<evidence type="ECO:0000256" key="6">
    <source>
        <dbReference type="ARBA" id="ARBA00022807"/>
    </source>
</evidence>
<dbReference type="Gene3D" id="3.40.630.20">
    <property type="entry name" value="Peptidase C15, pyroglutamyl peptidase I-like"/>
    <property type="match status" value="1"/>
</dbReference>
<dbReference type="SUPFAM" id="SSF53182">
    <property type="entry name" value="Pyrrolidone carboxyl peptidase (pyroglutamate aminopeptidase)"/>
    <property type="match status" value="1"/>
</dbReference>
<protein>
    <recommendedName>
        <fullName evidence="2">Pyrrolidone-carboxylate peptidase</fullName>
    </recommendedName>
    <alternativeName>
        <fullName evidence="7">5-oxoprolyl-peptidase</fullName>
    </alternativeName>
    <alternativeName>
        <fullName evidence="8">Pyroglutamyl-peptidase I</fullName>
    </alternativeName>
</protein>
<dbReference type="PANTHER" id="PTHR23402">
    <property type="entry name" value="PROTEASE FAMILY C15 PYROGLUTAMYL-PEPTIDASE I-RELATED"/>
    <property type="match status" value="1"/>
</dbReference>
<dbReference type="KEGG" id="abaw:D5400_15075"/>
<dbReference type="InterPro" id="IPR016125">
    <property type="entry name" value="Peptidase_C15-like"/>
</dbReference>
<keyword evidence="3" id="KW-0963">Cytoplasm</keyword>
<dbReference type="PANTHER" id="PTHR23402:SF1">
    <property type="entry name" value="PYROGLUTAMYL-PEPTIDASE I"/>
    <property type="match status" value="1"/>
</dbReference>
<evidence type="ECO:0000256" key="5">
    <source>
        <dbReference type="ARBA" id="ARBA00022801"/>
    </source>
</evidence>
<dbReference type="EMBL" id="CP032509">
    <property type="protein sequence ID" value="AZN72418.1"/>
    <property type="molecule type" value="Genomic_DNA"/>
</dbReference>
<keyword evidence="5" id="KW-0378">Hydrolase</keyword>
<evidence type="ECO:0000256" key="8">
    <source>
        <dbReference type="ARBA" id="ARBA00031559"/>
    </source>
</evidence>
<dbReference type="AlphaFoldDB" id="A0A3S9B638"/>
<name>A0A3S9B638_9HYPH</name>
<evidence type="ECO:0000313" key="9">
    <source>
        <dbReference type="EMBL" id="AZN72418.1"/>
    </source>
</evidence>
<dbReference type="PIRSF" id="PIRSF015592">
    <property type="entry name" value="Prld-crbxl_pptds"/>
    <property type="match status" value="1"/>
</dbReference>
<dbReference type="GO" id="GO:0006508">
    <property type="term" value="P:proteolysis"/>
    <property type="evidence" value="ECO:0007669"/>
    <property type="project" value="UniProtKB-KW"/>
</dbReference>
<reference evidence="9 10" key="1">
    <citation type="submission" date="2018-09" db="EMBL/GenBank/DDBJ databases">
        <title>Marinorhizobium profundi gen. nov., sp. nov., isolated from a deep-sea sediment sample from the New Britain Trench and proposal of Marinorhizobiaceae fam. nov. in the order Rhizobiales of the class Alphaproteobacteria.</title>
        <authorList>
            <person name="Cao J."/>
        </authorList>
    </citation>
    <scope>NUCLEOTIDE SEQUENCE [LARGE SCALE GENOMIC DNA]</scope>
    <source>
        <strain evidence="9 10">WS11</strain>
    </source>
</reference>
<evidence type="ECO:0000256" key="2">
    <source>
        <dbReference type="ARBA" id="ARBA00019191"/>
    </source>
</evidence>
<dbReference type="InterPro" id="IPR000816">
    <property type="entry name" value="Peptidase_C15"/>
</dbReference>
<dbReference type="Proteomes" id="UP000268192">
    <property type="component" value="Chromosome"/>
</dbReference>
<proteinExistence type="inferred from homology"/>
<keyword evidence="10" id="KW-1185">Reference proteome</keyword>
<keyword evidence="6" id="KW-0788">Thiol protease</keyword>
<evidence type="ECO:0000313" key="10">
    <source>
        <dbReference type="Proteomes" id="UP000268192"/>
    </source>
</evidence>
<dbReference type="InterPro" id="IPR036440">
    <property type="entry name" value="Peptidase_C15-like_sf"/>
</dbReference>
<evidence type="ECO:0000256" key="1">
    <source>
        <dbReference type="ARBA" id="ARBA00006641"/>
    </source>
</evidence>
<comment type="similarity">
    <text evidence="1">Belongs to the peptidase C15 family.</text>
</comment>
<dbReference type="RefSeq" id="WP_126010741.1">
    <property type="nucleotide sequence ID" value="NZ_CP032509.1"/>
</dbReference>
<dbReference type="Pfam" id="PF01470">
    <property type="entry name" value="Peptidase_C15"/>
    <property type="match status" value="1"/>
</dbReference>
<dbReference type="PRINTS" id="PR00706">
    <property type="entry name" value="PYROGLUPTASE"/>
</dbReference>
<evidence type="ECO:0000256" key="4">
    <source>
        <dbReference type="ARBA" id="ARBA00022670"/>
    </source>
</evidence>
<sequence length="223" mass="23664">MAGEGATPLPRVLVTGFSVFPGAPVNPTEALARLLSLDPPTEGLEAFQAEILPVEYAGLADRLSAIGRAFRPDIVIQFGLARRAIGFRLEGLARNSLKHARPDNQGHLPVSERICDGPESWTSTLPLNAIADDLQAEGLPVEWSDDAGGYLCNMAFALARSGTCEGLQAGMTGFVHVPPLPEDALEGELPISAADLERGARLIIARCVATWTGAGRSDRNSKR</sequence>
<evidence type="ECO:0000256" key="7">
    <source>
        <dbReference type="ARBA" id="ARBA00030836"/>
    </source>
</evidence>
<keyword evidence="4" id="KW-0645">Protease</keyword>